<dbReference type="PROSITE" id="PS51257">
    <property type="entry name" value="PROKAR_LIPOPROTEIN"/>
    <property type="match status" value="1"/>
</dbReference>
<gene>
    <name evidence="1" type="ORF">OLW01_01060</name>
</gene>
<dbReference type="Proteomes" id="UP001163726">
    <property type="component" value="Chromosome"/>
</dbReference>
<dbReference type="Gene3D" id="2.60.40.2810">
    <property type="match status" value="1"/>
</dbReference>
<dbReference type="RefSeq" id="WP_268074783.1">
    <property type="nucleotide sequence ID" value="NZ_CP109965.1"/>
</dbReference>
<sequence length="172" mass="18733">MNSQLSKIPLACAFALALGGCDLLDDDDNDNDKPEENMAPVVETLSVMTQTDTQVMEQITATDADGDTLTYTVTTDPMKGMLELNDDGSFTYTPNSEFTGSDSFEFEVSDGVNAAVNGMVNIDIEALEVTFSSYSRSAFNQMETDEPLSTNGRNFIQDVTTQTAYDDLLIDQ</sequence>
<name>A0ABY7ANZ1_9ALTE</name>
<reference evidence="1" key="1">
    <citation type="submission" date="2022-10" db="EMBL/GenBank/DDBJ databases">
        <title>Catenovulum adriacola sp. nov. isolated in the Harbour of Susak.</title>
        <authorList>
            <person name="Schoch T."/>
            <person name="Reich S.J."/>
            <person name="Stoeferle S."/>
            <person name="Flaiz M."/>
            <person name="Kazda M."/>
            <person name="Riedel C.U."/>
            <person name="Duerre P."/>
        </authorList>
    </citation>
    <scope>NUCLEOTIDE SEQUENCE</scope>
    <source>
        <strain evidence="1">TS8</strain>
    </source>
</reference>
<accession>A0ABY7ANZ1</accession>
<protein>
    <submittedName>
        <fullName evidence="1">Cadherin-like domain-containing protein</fullName>
    </submittedName>
</protein>
<dbReference type="InterPro" id="IPR015919">
    <property type="entry name" value="Cadherin-like_sf"/>
</dbReference>
<evidence type="ECO:0000313" key="2">
    <source>
        <dbReference type="Proteomes" id="UP001163726"/>
    </source>
</evidence>
<keyword evidence="2" id="KW-1185">Reference proteome</keyword>
<organism evidence="1 2">
    <name type="scientific">Catenovulum adriaticum</name>
    <dbReference type="NCBI Taxonomy" id="2984846"/>
    <lineage>
        <taxon>Bacteria</taxon>
        <taxon>Pseudomonadati</taxon>
        <taxon>Pseudomonadota</taxon>
        <taxon>Gammaproteobacteria</taxon>
        <taxon>Alteromonadales</taxon>
        <taxon>Alteromonadaceae</taxon>
        <taxon>Catenovulum</taxon>
    </lineage>
</organism>
<dbReference type="Pfam" id="PF17963">
    <property type="entry name" value="Big_9"/>
    <property type="match status" value="1"/>
</dbReference>
<evidence type="ECO:0000313" key="1">
    <source>
        <dbReference type="EMBL" id="WAJ70437.1"/>
    </source>
</evidence>
<proteinExistence type="predicted"/>
<dbReference type="SUPFAM" id="SSF49313">
    <property type="entry name" value="Cadherin-like"/>
    <property type="match status" value="1"/>
</dbReference>
<dbReference type="EMBL" id="CP109965">
    <property type="protein sequence ID" value="WAJ70437.1"/>
    <property type="molecule type" value="Genomic_DNA"/>
</dbReference>